<protein>
    <submittedName>
        <fullName evidence="8">Putative mfs multidrug transporter</fullName>
    </submittedName>
</protein>
<feature type="transmembrane region" description="Helical" evidence="6">
    <location>
        <begin position="30"/>
        <end position="49"/>
    </location>
</feature>
<feature type="transmembrane region" description="Helical" evidence="6">
    <location>
        <begin position="234"/>
        <end position="253"/>
    </location>
</feature>
<name>A0A0G2E1P7_9PEZI</name>
<evidence type="ECO:0000256" key="4">
    <source>
        <dbReference type="ARBA" id="ARBA00023136"/>
    </source>
</evidence>
<dbReference type="PANTHER" id="PTHR23502:SF157">
    <property type="entry name" value="MAJOR FACILITATOR SUPERFAMILY (MFS) PROFILE DOMAIN-CONTAINING PROTEIN-RELATED"/>
    <property type="match status" value="1"/>
</dbReference>
<gene>
    <name evidence="8" type="ORF">UCDDS831_g06861</name>
</gene>
<dbReference type="SUPFAM" id="SSF103473">
    <property type="entry name" value="MFS general substrate transporter"/>
    <property type="match status" value="1"/>
</dbReference>
<feature type="domain" description="Major facilitator superfamily (MFS) profile" evidence="7">
    <location>
        <begin position="1"/>
        <end position="436"/>
    </location>
</feature>
<dbReference type="AlphaFoldDB" id="A0A0G2E1P7"/>
<evidence type="ECO:0000259" key="7">
    <source>
        <dbReference type="PROSITE" id="PS50850"/>
    </source>
</evidence>
<sequence>MSTVGLTRISVTQSAVSDQARSEYGYEKTLGYFAFTSAFLLGEGVGGIFLPPISETFGRKLVYIAAPLLCSVFCVLVAAVPPQLKGSVACLIFARFAAGMVSSVPATVAPGSLEDMFDEKQRIWTVAAWTTASNVGVLFGPIYGSYITRYLGWRWVFWISAIIMVVCFILTLFLRESRSTRLLQQKLDEILALTNGSAGAIPLRIDNPDAVPSLNAFLTNTLFRPLRLLFTEPIVILCSALNAISFAMIYGLTEGLTIVYSSPSYNLTDPHTTSSLAFLPLILGLFFSLPFRAADARRFRELNADGVPPERKLTSFAVAVPALAVGFWVFAWTIPPLVPQAPLMVSMAALVPVGFAINDLDSVLCGYMADVYSMYAASAFSALSLLRALCAAAFPLFAEPMFERMGANAAASVLAAIATVFCVSPWVLLRYGPRLRARSKFAEYSAAMSEKMVAGGAGVGAGSSTETLRVGGGGEEEKVMGRVG</sequence>
<reference evidence="8 9" key="1">
    <citation type="submission" date="2015-03" db="EMBL/GenBank/DDBJ databases">
        <authorList>
            <person name="Morales-Cruz A."/>
            <person name="Amrine K.C."/>
            <person name="Cantu D."/>
        </authorList>
    </citation>
    <scope>NUCLEOTIDE SEQUENCE [LARGE SCALE GENOMIC DNA]</scope>
    <source>
        <strain evidence="8">DS831</strain>
    </source>
</reference>
<accession>A0A0G2E1P7</accession>
<evidence type="ECO:0000313" key="8">
    <source>
        <dbReference type="EMBL" id="KKY16684.1"/>
    </source>
</evidence>
<feature type="transmembrane region" description="Helical" evidence="6">
    <location>
        <begin position="372"/>
        <end position="397"/>
    </location>
</feature>
<dbReference type="Pfam" id="PF07690">
    <property type="entry name" value="MFS_1"/>
    <property type="match status" value="1"/>
</dbReference>
<organism evidence="8 9">
    <name type="scientific">Diplodia seriata</name>
    <dbReference type="NCBI Taxonomy" id="420778"/>
    <lineage>
        <taxon>Eukaryota</taxon>
        <taxon>Fungi</taxon>
        <taxon>Dikarya</taxon>
        <taxon>Ascomycota</taxon>
        <taxon>Pezizomycotina</taxon>
        <taxon>Dothideomycetes</taxon>
        <taxon>Dothideomycetes incertae sedis</taxon>
        <taxon>Botryosphaeriales</taxon>
        <taxon>Botryosphaeriaceae</taxon>
        <taxon>Diplodia</taxon>
    </lineage>
</organism>
<feature type="region of interest" description="Disordered" evidence="5">
    <location>
        <begin position="462"/>
        <end position="484"/>
    </location>
</feature>
<dbReference type="PROSITE" id="PS50850">
    <property type="entry name" value="MFS"/>
    <property type="match status" value="1"/>
</dbReference>
<evidence type="ECO:0000313" key="9">
    <source>
        <dbReference type="Proteomes" id="UP000034182"/>
    </source>
</evidence>
<dbReference type="InterPro" id="IPR036259">
    <property type="entry name" value="MFS_trans_sf"/>
</dbReference>
<reference evidence="8 9" key="2">
    <citation type="submission" date="2015-05" db="EMBL/GenBank/DDBJ databases">
        <title>Distinctive expansion of gene families associated with plant cell wall degradation and secondary metabolism in the genomes of grapevine trunk pathogens.</title>
        <authorList>
            <person name="Lawrence D.P."/>
            <person name="Travadon R."/>
            <person name="Rolshausen P.E."/>
            <person name="Baumgartner K."/>
        </authorList>
    </citation>
    <scope>NUCLEOTIDE SEQUENCE [LARGE SCALE GENOMIC DNA]</scope>
    <source>
        <strain evidence="8">DS831</strain>
    </source>
</reference>
<feature type="compositionally biased region" description="Basic and acidic residues" evidence="5">
    <location>
        <begin position="475"/>
        <end position="484"/>
    </location>
</feature>
<dbReference type="PANTHER" id="PTHR23502">
    <property type="entry name" value="MAJOR FACILITATOR SUPERFAMILY"/>
    <property type="match status" value="1"/>
</dbReference>
<feature type="transmembrane region" description="Helical" evidence="6">
    <location>
        <begin position="155"/>
        <end position="174"/>
    </location>
</feature>
<dbReference type="InterPro" id="IPR011701">
    <property type="entry name" value="MFS"/>
</dbReference>
<dbReference type="Gene3D" id="1.20.1250.20">
    <property type="entry name" value="MFS general substrate transporter like domains"/>
    <property type="match status" value="1"/>
</dbReference>
<keyword evidence="3 6" id="KW-1133">Transmembrane helix</keyword>
<dbReference type="EMBL" id="LAQI01000165">
    <property type="protein sequence ID" value="KKY16684.1"/>
    <property type="molecule type" value="Genomic_DNA"/>
</dbReference>
<feature type="transmembrane region" description="Helical" evidence="6">
    <location>
        <begin position="61"/>
        <end position="80"/>
    </location>
</feature>
<feature type="transmembrane region" description="Helical" evidence="6">
    <location>
        <begin position="313"/>
        <end position="334"/>
    </location>
</feature>
<evidence type="ECO:0000256" key="3">
    <source>
        <dbReference type="ARBA" id="ARBA00022989"/>
    </source>
</evidence>
<dbReference type="InterPro" id="IPR020846">
    <property type="entry name" value="MFS_dom"/>
</dbReference>
<comment type="subcellular location">
    <subcellularLocation>
        <location evidence="1">Membrane</location>
        <topology evidence="1">Multi-pass membrane protein</topology>
    </subcellularLocation>
</comment>
<evidence type="ECO:0000256" key="5">
    <source>
        <dbReference type="SAM" id="MobiDB-lite"/>
    </source>
</evidence>
<feature type="transmembrane region" description="Helical" evidence="6">
    <location>
        <begin position="123"/>
        <end position="143"/>
    </location>
</feature>
<evidence type="ECO:0000256" key="1">
    <source>
        <dbReference type="ARBA" id="ARBA00004141"/>
    </source>
</evidence>
<keyword evidence="4 6" id="KW-0472">Membrane</keyword>
<dbReference type="GO" id="GO:0022857">
    <property type="term" value="F:transmembrane transporter activity"/>
    <property type="evidence" value="ECO:0007669"/>
    <property type="project" value="InterPro"/>
</dbReference>
<evidence type="ECO:0000256" key="2">
    <source>
        <dbReference type="ARBA" id="ARBA00022692"/>
    </source>
</evidence>
<feature type="transmembrane region" description="Helical" evidence="6">
    <location>
        <begin position="273"/>
        <end position="292"/>
    </location>
</feature>
<feature type="transmembrane region" description="Helical" evidence="6">
    <location>
        <begin position="409"/>
        <end position="429"/>
    </location>
</feature>
<dbReference type="Proteomes" id="UP000034182">
    <property type="component" value="Unassembled WGS sequence"/>
</dbReference>
<comment type="caution">
    <text evidence="8">The sequence shown here is derived from an EMBL/GenBank/DDBJ whole genome shotgun (WGS) entry which is preliminary data.</text>
</comment>
<feature type="transmembrane region" description="Helical" evidence="6">
    <location>
        <begin position="340"/>
        <end position="360"/>
    </location>
</feature>
<keyword evidence="2 6" id="KW-0812">Transmembrane</keyword>
<feature type="transmembrane region" description="Helical" evidence="6">
    <location>
        <begin position="86"/>
        <end position="111"/>
    </location>
</feature>
<evidence type="ECO:0000256" key="6">
    <source>
        <dbReference type="SAM" id="Phobius"/>
    </source>
</evidence>
<dbReference type="GO" id="GO:0016020">
    <property type="term" value="C:membrane"/>
    <property type="evidence" value="ECO:0007669"/>
    <property type="project" value="UniProtKB-SubCell"/>
</dbReference>
<proteinExistence type="predicted"/>